<dbReference type="InterPro" id="IPR013547">
    <property type="entry name" value="P4H_N"/>
</dbReference>
<dbReference type="OrthoDB" id="420380at2759"/>
<dbReference type="OMA" id="WEQYLAN"/>
<dbReference type="GeneID" id="115483703"/>
<name>A0A6J2SUY8_DROHY</name>
<dbReference type="GO" id="GO:0004656">
    <property type="term" value="F:procollagen-proline 4-dioxygenase activity"/>
    <property type="evidence" value="ECO:0007669"/>
    <property type="project" value="InterPro"/>
</dbReference>
<dbReference type="Gene3D" id="1.25.40.10">
    <property type="entry name" value="Tetratricopeptide repeat domain"/>
    <property type="match status" value="1"/>
</dbReference>
<protein>
    <submittedName>
        <fullName evidence="3">Prolyl 4-hydroxylase subunit alpha-2-like</fullName>
    </submittedName>
</protein>
<evidence type="ECO:0000313" key="2">
    <source>
        <dbReference type="Proteomes" id="UP000504633"/>
    </source>
</evidence>
<dbReference type="GO" id="GO:0005783">
    <property type="term" value="C:endoplasmic reticulum"/>
    <property type="evidence" value="ECO:0007669"/>
    <property type="project" value="InterPro"/>
</dbReference>
<dbReference type="KEGG" id="dhe:115483703"/>
<dbReference type="InterPro" id="IPR011990">
    <property type="entry name" value="TPR-like_helical_dom_sf"/>
</dbReference>
<dbReference type="Pfam" id="PF08336">
    <property type="entry name" value="P4Ha_N"/>
    <property type="match status" value="1"/>
</dbReference>
<gene>
    <name evidence="3" type="primary">LOC115483703</name>
</gene>
<sequence length="230" mass="26261">MCNATKYLVQAFNMRPSLSCSICVTFLWIFALNAKETLKTAQTRFINELSGYTSELASKINTIESFLAEVRAKRQLWSTNPEAYLANPLNSYALIRRLHEDWSYFEAYMNDAVGSSQAANVNKLIEEEAPKVEQLVEAMETLVRLQTYYDLDVEQLAQGLIDGKQSSCPLNTLDCFALAELCQQKSLPQLAFAWYRAALDSFNYAQQSELYEKVYDLTVFDLYGKYANIH</sequence>
<evidence type="ECO:0000259" key="1">
    <source>
        <dbReference type="Pfam" id="PF08336"/>
    </source>
</evidence>
<keyword evidence="2" id="KW-1185">Reference proteome</keyword>
<dbReference type="Proteomes" id="UP000504633">
    <property type="component" value="Unplaced"/>
</dbReference>
<evidence type="ECO:0000313" key="3">
    <source>
        <dbReference type="RefSeq" id="XP_030081633.1"/>
    </source>
</evidence>
<organism evidence="2 3">
    <name type="scientific">Drosophila hydei</name>
    <name type="common">Fruit fly</name>
    <dbReference type="NCBI Taxonomy" id="7224"/>
    <lineage>
        <taxon>Eukaryota</taxon>
        <taxon>Metazoa</taxon>
        <taxon>Ecdysozoa</taxon>
        <taxon>Arthropoda</taxon>
        <taxon>Hexapoda</taxon>
        <taxon>Insecta</taxon>
        <taxon>Pterygota</taxon>
        <taxon>Neoptera</taxon>
        <taxon>Endopterygota</taxon>
        <taxon>Diptera</taxon>
        <taxon>Brachycera</taxon>
        <taxon>Muscomorpha</taxon>
        <taxon>Ephydroidea</taxon>
        <taxon>Drosophilidae</taxon>
        <taxon>Drosophila</taxon>
    </lineage>
</organism>
<feature type="domain" description="Prolyl 4-hydroxylase N-terminal" evidence="1">
    <location>
        <begin position="37"/>
        <end position="163"/>
    </location>
</feature>
<reference evidence="3" key="1">
    <citation type="submission" date="2025-08" db="UniProtKB">
        <authorList>
            <consortium name="RefSeq"/>
        </authorList>
    </citation>
    <scope>IDENTIFICATION</scope>
    <source>
        <strain evidence="3">15085-1641.00</strain>
        <tissue evidence="3">Whole body</tissue>
    </source>
</reference>
<dbReference type="Gene3D" id="6.10.140.1460">
    <property type="match status" value="1"/>
</dbReference>
<proteinExistence type="predicted"/>
<dbReference type="RefSeq" id="XP_030081633.1">
    <property type="nucleotide sequence ID" value="XM_030225773.1"/>
</dbReference>
<accession>A0A6J2SUY8</accession>
<dbReference type="AlphaFoldDB" id="A0A6J2SUY8"/>